<dbReference type="InterPro" id="IPR027848">
    <property type="entry name" value="DUF4494"/>
</dbReference>
<proteinExistence type="predicted"/>
<gene>
    <name evidence="1" type="ORF">SD10_13830</name>
</gene>
<sequence length="172" mass="19784">MPNWFLGKIRYQQPIDDSNVGTRNEEFIKQKTVTEAYLVDAVSYTDAEARLYQEIAANTPDFEITNISRMKLADVFHIEEGGETWFKVKAMFITDDEKTGKQKKTPSVMLVNAETPKQAYEQVEISLKSALDPFEITDVNTTKILEIFPYNEEEQRNLRPLSEVLSPEPETI</sequence>
<organism evidence="1 2">
    <name type="scientific">Spirosoma radiotolerans</name>
    <dbReference type="NCBI Taxonomy" id="1379870"/>
    <lineage>
        <taxon>Bacteria</taxon>
        <taxon>Pseudomonadati</taxon>
        <taxon>Bacteroidota</taxon>
        <taxon>Cytophagia</taxon>
        <taxon>Cytophagales</taxon>
        <taxon>Cytophagaceae</taxon>
        <taxon>Spirosoma</taxon>
    </lineage>
</organism>
<dbReference type="KEGG" id="srd:SD10_13830"/>
<dbReference type="STRING" id="1379870.SD10_13830"/>
<evidence type="ECO:0000313" key="2">
    <source>
        <dbReference type="Proteomes" id="UP000033054"/>
    </source>
</evidence>
<reference evidence="1 2" key="1">
    <citation type="journal article" date="2014" name="Curr. Microbiol.">
        <title>Spirosoma radiotolerans sp. nov., a gamma-radiation-resistant bacterium isolated from gamma ray-irradiated soil.</title>
        <authorList>
            <person name="Lee J.J."/>
            <person name="Srinivasan S."/>
            <person name="Lim S."/>
            <person name="Joe M."/>
            <person name="Im S."/>
            <person name="Bae S.I."/>
            <person name="Park K.R."/>
            <person name="Han J.H."/>
            <person name="Park S.H."/>
            <person name="Joo B.M."/>
            <person name="Park S.J."/>
            <person name="Kim M.K."/>
        </authorList>
    </citation>
    <scope>NUCLEOTIDE SEQUENCE [LARGE SCALE GENOMIC DNA]</scope>
    <source>
        <strain evidence="1 2">DG5A</strain>
    </source>
</reference>
<name>A0A0E3ZVI2_9BACT</name>
<dbReference type="Pfam" id="PF14902">
    <property type="entry name" value="DUF4494"/>
    <property type="match status" value="1"/>
</dbReference>
<protein>
    <recommendedName>
        <fullName evidence="3">DUF4494 domain-containing protein</fullName>
    </recommendedName>
</protein>
<dbReference type="AlphaFoldDB" id="A0A0E3ZVI2"/>
<dbReference type="RefSeq" id="WP_046574376.1">
    <property type="nucleotide sequence ID" value="NZ_CP010429.1"/>
</dbReference>
<keyword evidence="2" id="KW-1185">Reference proteome</keyword>
<dbReference type="PATRIC" id="fig|1379870.5.peg.3009"/>
<accession>A0A0E3ZVI2</accession>
<dbReference type="HOGENOM" id="CLU_107508_0_0_10"/>
<evidence type="ECO:0008006" key="3">
    <source>
        <dbReference type="Google" id="ProtNLM"/>
    </source>
</evidence>
<dbReference type="Proteomes" id="UP000033054">
    <property type="component" value="Chromosome"/>
</dbReference>
<evidence type="ECO:0000313" key="1">
    <source>
        <dbReference type="EMBL" id="AKD55819.1"/>
    </source>
</evidence>
<dbReference type="EMBL" id="CP010429">
    <property type="protein sequence ID" value="AKD55819.1"/>
    <property type="molecule type" value="Genomic_DNA"/>
</dbReference>
<dbReference type="OrthoDB" id="954784at2"/>